<evidence type="ECO:0000313" key="7">
    <source>
        <dbReference type="Proteomes" id="UP001153620"/>
    </source>
</evidence>
<dbReference type="HAMAP" id="MF_03050">
    <property type="entry name" value="MOCOS"/>
    <property type="match status" value="1"/>
</dbReference>
<comment type="catalytic activity">
    <reaction evidence="4">
        <text>Mo-molybdopterin + L-cysteine + AH2 = thio-Mo-molybdopterin + L-alanine + A + H2O</text>
        <dbReference type="Rhea" id="RHEA:42636"/>
        <dbReference type="ChEBI" id="CHEBI:13193"/>
        <dbReference type="ChEBI" id="CHEBI:15377"/>
        <dbReference type="ChEBI" id="CHEBI:17499"/>
        <dbReference type="ChEBI" id="CHEBI:35235"/>
        <dbReference type="ChEBI" id="CHEBI:57972"/>
        <dbReference type="ChEBI" id="CHEBI:71302"/>
        <dbReference type="ChEBI" id="CHEBI:82685"/>
        <dbReference type="EC" id="2.8.1.9"/>
    </reaction>
</comment>
<sequence length="741" mass="84779">MELANEFSSEELSQIENEFKRMKGTTYLDAAGSGLYGENQIKNICDLLSLNFYPNPHTSKSSENIIDQVRLRILRHFHVKNFDDYTVIFTSNCTAALKIVGETFTFDDNGSFYYLSDSHTSVLGLREIVNTRSIIHLSRSFFKEDNVLETMKNSLFAFPAQCNYNGYKYPLKIIEKIHLRDNNYVLLDAAGFASTNDLDLNLFKADYVSVSFYKIFGHPTGLGALIVSKRGAEKLKKKYYGGGTVKIALTRENWHQKRDKLHEIFEDGTLPFLQIISLQSSFKYMESLLGDSFIKRISRHVFNLARYFYTHLKNMKHFNNEDVAVLYHDTIFEDITTQSGVVNFNLKHANGSFIGYAEFASIAALHNVIIRTGCFCNPGSCQTFLKLDREDLLKHFNAGHVCGDDHDLVDGFPTGSIRVSFGYMNDKTDADVLLEIIRKYYAQTEEMLFHKTVSVQKIVDKNAKPILQSIRIFPIKSCGPMIINNEWKITESGLQYDRNWIIINGDNGSALTQKHEPKMCLIRPFVDEANNILRLEFPYMNSIEIPLNTKGEEMRSASVCQTKVCGDYINGHDCGQQVAEWLSNSLAINNLRLIRQNEEVERKSGKIALANQAQFLLINKSSVQWLMDQVEIWDYNKDVDNVIDRFRGNFVVENIEALTENSWKKIKIGKNTFEVQGLCTRCQMICIDQNTGEKTAEPLRTIGKIFQGKTKFGIYLRLPSRPEECYNQAIKCGDEIFDILE</sequence>
<dbReference type="SUPFAM" id="SSF53383">
    <property type="entry name" value="PLP-dependent transferases"/>
    <property type="match status" value="1"/>
</dbReference>
<comment type="cofactor">
    <cofactor evidence="4">
        <name>pyridoxal 5'-phosphate</name>
        <dbReference type="ChEBI" id="CHEBI:597326"/>
    </cofactor>
</comment>
<dbReference type="EMBL" id="OU895878">
    <property type="protein sequence ID" value="CAG9803707.1"/>
    <property type="molecule type" value="Genomic_DNA"/>
</dbReference>
<comment type="function">
    <text evidence="4">Sulfurates the molybdenum cofactor. Sulfation of molybdenum is essential for xanthine dehydrogenase (XDH) and aldehyde oxidase (ADO) enzymes in which molybdenum cofactor is liganded by 1 oxygen and 1 sulfur atom in active form.</text>
</comment>
<dbReference type="InterPro" id="IPR005303">
    <property type="entry name" value="MOCOS_middle"/>
</dbReference>
<keyword evidence="2 4" id="KW-0663">Pyridoxal phosphate</keyword>
<proteinExistence type="inferred from homology"/>
<name>A0A9N9RU06_9DIPT</name>
<dbReference type="Pfam" id="PF00266">
    <property type="entry name" value="Aminotran_5"/>
    <property type="match status" value="1"/>
</dbReference>
<accession>A0A9N9RU06</accession>
<dbReference type="GO" id="GO:0030170">
    <property type="term" value="F:pyridoxal phosphate binding"/>
    <property type="evidence" value="ECO:0007669"/>
    <property type="project" value="UniProtKB-UniRule"/>
</dbReference>
<evidence type="ECO:0000256" key="3">
    <source>
        <dbReference type="ARBA" id="ARBA00023150"/>
    </source>
</evidence>
<evidence type="ECO:0000259" key="5">
    <source>
        <dbReference type="PROSITE" id="PS51340"/>
    </source>
</evidence>
<dbReference type="InterPro" id="IPR015422">
    <property type="entry name" value="PyrdxlP-dep_Trfase_small"/>
</dbReference>
<feature type="modified residue" description="N6-(pyridoxal phosphate)lysine" evidence="4">
    <location>
        <position position="214"/>
    </location>
</feature>
<dbReference type="InterPro" id="IPR005302">
    <property type="entry name" value="MoCF_Sase_C"/>
</dbReference>
<keyword evidence="3 4" id="KW-0501">Molybdenum cofactor biosynthesis</keyword>
<evidence type="ECO:0000256" key="4">
    <source>
        <dbReference type="HAMAP-Rule" id="MF_03050"/>
    </source>
</evidence>
<dbReference type="Gene3D" id="3.90.1150.10">
    <property type="entry name" value="Aspartate Aminotransferase, domain 1"/>
    <property type="match status" value="1"/>
</dbReference>
<dbReference type="PROSITE" id="PS51340">
    <property type="entry name" value="MOSC"/>
    <property type="match status" value="1"/>
</dbReference>
<dbReference type="OrthoDB" id="420046at2759"/>
<dbReference type="Pfam" id="PF03473">
    <property type="entry name" value="MOSC"/>
    <property type="match status" value="1"/>
</dbReference>
<keyword evidence="1 4" id="KW-0808">Transferase</keyword>
<protein>
    <recommendedName>
        <fullName evidence="4">Molybdenum cofactor sulfurase</fullName>
        <shortName evidence="4">MCS</shortName>
        <shortName evidence="4">MOS</shortName>
        <shortName evidence="4">MoCo sulfurase</shortName>
        <ecNumber evidence="4">2.8.1.9</ecNumber>
    </recommendedName>
    <alternativeName>
        <fullName evidence="4">Molybdenum cofactor sulfurtransferase</fullName>
    </alternativeName>
    <alternativeName>
        <fullName evidence="4">Protein maroon-like</fullName>
        <shortName evidence="4">Ma-l</shortName>
    </alternativeName>
</protein>
<keyword evidence="7" id="KW-1185">Reference proteome</keyword>
<dbReference type="GO" id="GO:0030151">
    <property type="term" value="F:molybdenum ion binding"/>
    <property type="evidence" value="ECO:0007669"/>
    <property type="project" value="UniProtKB-UniRule"/>
</dbReference>
<dbReference type="AlphaFoldDB" id="A0A9N9RU06"/>
<evidence type="ECO:0000256" key="1">
    <source>
        <dbReference type="ARBA" id="ARBA00022679"/>
    </source>
</evidence>
<dbReference type="InterPro" id="IPR015424">
    <property type="entry name" value="PyrdxlP-dep_Trfase"/>
</dbReference>
<dbReference type="InterPro" id="IPR011037">
    <property type="entry name" value="Pyrv_Knase-like_insert_dom_sf"/>
</dbReference>
<dbReference type="SUPFAM" id="SSF50800">
    <property type="entry name" value="PK beta-barrel domain-like"/>
    <property type="match status" value="1"/>
</dbReference>
<reference evidence="6" key="2">
    <citation type="submission" date="2022-10" db="EMBL/GenBank/DDBJ databases">
        <authorList>
            <consortium name="ENA_rothamsted_submissions"/>
            <consortium name="culmorum"/>
            <person name="King R."/>
        </authorList>
    </citation>
    <scope>NUCLEOTIDE SEQUENCE</scope>
</reference>
<dbReference type="GO" id="GO:0006777">
    <property type="term" value="P:Mo-molybdopterin cofactor biosynthetic process"/>
    <property type="evidence" value="ECO:0007669"/>
    <property type="project" value="UniProtKB-UniRule"/>
</dbReference>
<comment type="similarity">
    <text evidence="4">Belongs to the class-V pyridoxal-phosphate-dependent aminotransferase family. MOCOS subfamily.</text>
</comment>
<reference evidence="6" key="1">
    <citation type="submission" date="2022-01" db="EMBL/GenBank/DDBJ databases">
        <authorList>
            <person name="King R."/>
        </authorList>
    </citation>
    <scope>NUCLEOTIDE SEQUENCE</scope>
</reference>
<evidence type="ECO:0000256" key="2">
    <source>
        <dbReference type="ARBA" id="ARBA00022898"/>
    </source>
</evidence>
<feature type="active site" evidence="4">
    <location>
        <position position="376"/>
    </location>
</feature>
<dbReference type="Gene3D" id="3.40.640.10">
    <property type="entry name" value="Type I PLP-dependent aspartate aminotransferase-like (Major domain)"/>
    <property type="match status" value="1"/>
</dbReference>
<feature type="domain" description="MOSC" evidence="5">
    <location>
        <begin position="580"/>
        <end position="739"/>
    </location>
</feature>
<dbReference type="PANTHER" id="PTHR14237:SF80">
    <property type="entry name" value="MOLYBDENUM COFACTOR SULFURASE"/>
    <property type="match status" value="1"/>
</dbReference>
<dbReference type="Pfam" id="PF03476">
    <property type="entry name" value="MOSC_N"/>
    <property type="match status" value="1"/>
</dbReference>
<dbReference type="Proteomes" id="UP001153620">
    <property type="component" value="Chromosome 2"/>
</dbReference>
<dbReference type="SUPFAM" id="SSF141673">
    <property type="entry name" value="MOSC N-terminal domain-like"/>
    <property type="match status" value="1"/>
</dbReference>
<dbReference type="InterPro" id="IPR028886">
    <property type="entry name" value="MoCo_sulfurase"/>
</dbReference>
<dbReference type="InterPro" id="IPR000192">
    <property type="entry name" value="Aminotrans_V_dom"/>
</dbReference>
<evidence type="ECO:0000313" key="6">
    <source>
        <dbReference type="EMBL" id="CAG9803707.1"/>
    </source>
</evidence>
<dbReference type="GO" id="GO:0016829">
    <property type="term" value="F:lyase activity"/>
    <property type="evidence" value="ECO:0007669"/>
    <property type="project" value="UniProtKB-UniRule"/>
</dbReference>
<dbReference type="InterPro" id="IPR015421">
    <property type="entry name" value="PyrdxlP-dep_Trfase_major"/>
</dbReference>
<dbReference type="PANTHER" id="PTHR14237">
    <property type="entry name" value="MOLYBDOPTERIN COFACTOR SULFURASE MOSC"/>
    <property type="match status" value="1"/>
</dbReference>
<dbReference type="GO" id="GO:0008265">
    <property type="term" value="F:molybdenum cofactor sulfurtransferase activity"/>
    <property type="evidence" value="ECO:0007669"/>
    <property type="project" value="UniProtKB-UniRule"/>
</dbReference>
<dbReference type="EC" id="2.8.1.9" evidence="4"/>
<organism evidence="6 7">
    <name type="scientific">Chironomus riparius</name>
    <dbReference type="NCBI Taxonomy" id="315576"/>
    <lineage>
        <taxon>Eukaryota</taxon>
        <taxon>Metazoa</taxon>
        <taxon>Ecdysozoa</taxon>
        <taxon>Arthropoda</taxon>
        <taxon>Hexapoda</taxon>
        <taxon>Insecta</taxon>
        <taxon>Pterygota</taxon>
        <taxon>Neoptera</taxon>
        <taxon>Endopterygota</taxon>
        <taxon>Diptera</taxon>
        <taxon>Nematocera</taxon>
        <taxon>Chironomoidea</taxon>
        <taxon>Chironomidae</taxon>
        <taxon>Chironominae</taxon>
        <taxon>Chironomus</taxon>
    </lineage>
</organism>
<gene>
    <name evidence="4" type="primary">mal</name>
    <name evidence="6" type="ORF">CHIRRI_LOCUS6604</name>
</gene>